<proteinExistence type="predicted"/>
<dbReference type="NCBIfam" id="TIGR00410">
    <property type="entry name" value="lacE"/>
    <property type="match status" value="1"/>
</dbReference>
<feature type="transmembrane region" description="Helical" evidence="9">
    <location>
        <begin position="174"/>
        <end position="196"/>
    </location>
</feature>
<dbReference type="PANTHER" id="PTHR33989:SF4">
    <property type="entry name" value="PTS SYSTEM N,N'-DIACETYLCHITOBIOSE-SPECIFIC EIIC COMPONENT"/>
    <property type="match status" value="1"/>
</dbReference>
<comment type="subcellular location">
    <subcellularLocation>
        <location evidence="1">Cell membrane</location>
        <topology evidence="1">Multi-pass membrane protein</topology>
    </subcellularLocation>
</comment>
<dbReference type="InterPro" id="IPR051088">
    <property type="entry name" value="PTS_Sugar-EIIC/EIIB"/>
</dbReference>
<evidence type="ECO:0000256" key="3">
    <source>
        <dbReference type="ARBA" id="ARBA00022475"/>
    </source>
</evidence>
<keyword evidence="6 9" id="KW-1133">Transmembrane helix</keyword>
<evidence type="ECO:0000256" key="4">
    <source>
        <dbReference type="ARBA" id="ARBA00022597"/>
    </source>
</evidence>
<gene>
    <name evidence="11" type="ORF">ACFQ4L_00040</name>
</gene>
<feature type="transmembrane region" description="Helical" evidence="9">
    <location>
        <begin position="358"/>
        <end position="377"/>
    </location>
</feature>
<feature type="transmembrane region" description="Helical" evidence="9">
    <location>
        <begin position="310"/>
        <end position="329"/>
    </location>
</feature>
<keyword evidence="4 8" id="KW-0762">Sugar transport</keyword>
<keyword evidence="3 8" id="KW-1003">Cell membrane</keyword>
<feature type="domain" description="PTS EIIC type-3" evidence="10">
    <location>
        <begin position="8"/>
        <end position="404"/>
    </location>
</feature>
<comment type="function">
    <text evidence="8">The phosphoenolpyruvate-dependent sugar phosphotransferase system (PTS), a major carbohydrate active -transport system, catalyzes the phosphorylation of incoming sugar substrates concomitant with their translocation across the cell membrane.</text>
</comment>
<evidence type="ECO:0000256" key="5">
    <source>
        <dbReference type="ARBA" id="ARBA00022692"/>
    </source>
</evidence>
<evidence type="ECO:0000256" key="8">
    <source>
        <dbReference type="PIRNR" id="PIRNR006351"/>
    </source>
</evidence>
<keyword evidence="12" id="KW-1185">Reference proteome</keyword>
<evidence type="ECO:0000256" key="9">
    <source>
        <dbReference type="SAM" id="Phobius"/>
    </source>
</evidence>
<dbReference type="EMBL" id="JBHTOF010000002">
    <property type="protein sequence ID" value="MFD1464495.1"/>
    <property type="molecule type" value="Genomic_DNA"/>
</dbReference>
<evidence type="ECO:0000256" key="1">
    <source>
        <dbReference type="ARBA" id="ARBA00004651"/>
    </source>
</evidence>
<evidence type="ECO:0000313" key="11">
    <source>
        <dbReference type="EMBL" id="MFD1464495.1"/>
    </source>
</evidence>
<keyword evidence="7 8" id="KW-0472">Membrane</keyword>
<feature type="transmembrane region" description="Helical" evidence="9">
    <location>
        <begin position="335"/>
        <end position="353"/>
    </location>
</feature>
<dbReference type="PANTHER" id="PTHR33989">
    <property type="match status" value="1"/>
</dbReference>
<dbReference type="InterPro" id="IPR004796">
    <property type="entry name" value="PTS_IIC_cello"/>
</dbReference>
<protein>
    <recommendedName>
        <fullName evidence="8">Permease IIC component</fullName>
    </recommendedName>
</protein>
<accession>A0ABW4DIJ1</accession>
<sequence>MKDKIQAFFNKISPVLDKVGTNKYLQALMGAMMATLGPIILGSFATLIGVFAANQKLTNLQTIAGNVGNVTINALALYIVFLVAKHLVPFFIEGDDGTAAGIIALMSFLILTPLGQIKDGKNLITAIPTTWLSSQGVFSALIIGLLVARFYVYIKQHGWTIKMPAGVPPMVSNAFASLIPAIVTGVIAAVVSYLFLLTDWGSVHQMIYSLIQVPLRGLGGSIGAMIVVSLVMQILWFFGIHGTNVVLPLVTPIWLAMDMENLAAIQAGHAAPNIIGLAFFNIITWGGTALGLVLLMLIAKSKRYRDLGRLAVVPALFGVTEPVIFGTPLVLNFDFVVPFITNNTIVLIISYIVTRIGLVARFTGVQAVFGLPIGIHASVEGHVSIIILQLVIQLIIAPLLWYPWLRHADKKALAAEQSEVKE</sequence>
<dbReference type="InterPro" id="IPR003352">
    <property type="entry name" value="PTS_EIIC"/>
</dbReference>
<feature type="transmembrane region" description="Helical" evidence="9">
    <location>
        <begin position="136"/>
        <end position="154"/>
    </location>
</feature>
<comment type="caution">
    <text evidence="11">The sequence shown here is derived from an EMBL/GenBank/DDBJ whole genome shotgun (WGS) entry which is preliminary data.</text>
</comment>
<evidence type="ECO:0000259" key="10">
    <source>
        <dbReference type="PROSITE" id="PS51105"/>
    </source>
</evidence>
<keyword evidence="2 8" id="KW-0813">Transport</keyword>
<dbReference type="RefSeq" id="WP_125578869.1">
    <property type="nucleotide sequence ID" value="NZ_JBHTOF010000002.1"/>
</dbReference>
<dbReference type="Proteomes" id="UP001597244">
    <property type="component" value="Unassembled WGS sequence"/>
</dbReference>
<evidence type="ECO:0000256" key="2">
    <source>
        <dbReference type="ARBA" id="ARBA00022448"/>
    </source>
</evidence>
<reference evidence="12" key="1">
    <citation type="journal article" date="2019" name="Int. J. Syst. Evol. Microbiol.">
        <title>The Global Catalogue of Microorganisms (GCM) 10K type strain sequencing project: providing services to taxonomists for standard genome sequencing and annotation.</title>
        <authorList>
            <consortium name="The Broad Institute Genomics Platform"/>
            <consortium name="The Broad Institute Genome Sequencing Center for Infectious Disease"/>
            <person name="Wu L."/>
            <person name="Ma J."/>
        </authorList>
    </citation>
    <scope>NUCLEOTIDE SEQUENCE [LARGE SCALE GENOMIC DNA]</scope>
    <source>
        <strain evidence="12">CCM 8951</strain>
    </source>
</reference>
<dbReference type="InterPro" id="IPR004501">
    <property type="entry name" value="PTS_EIIC_3"/>
</dbReference>
<name>A0ABW4DIJ1_9LACO</name>
<feature type="transmembrane region" description="Helical" evidence="9">
    <location>
        <begin position="383"/>
        <end position="402"/>
    </location>
</feature>
<dbReference type="PROSITE" id="PS51105">
    <property type="entry name" value="PTS_EIIC_TYPE_3"/>
    <property type="match status" value="1"/>
</dbReference>
<evidence type="ECO:0000313" key="12">
    <source>
        <dbReference type="Proteomes" id="UP001597244"/>
    </source>
</evidence>
<organism evidence="11 12">
    <name type="scientific">Lapidilactobacillus mulanensis</name>
    <dbReference type="NCBI Taxonomy" id="2485999"/>
    <lineage>
        <taxon>Bacteria</taxon>
        <taxon>Bacillati</taxon>
        <taxon>Bacillota</taxon>
        <taxon>Bacilli</taxon>
        <taxon>Lactobacillales</taxon>
        <taxon>Lactobacillaceae</taxon>
        <taxon>Lapidilactobacillus</taxon>
    </lineage>
</organism>
<evidence type="ECO:0000256" key="7">
    <source>
        <dbReference type="ARBA" id="ARBA00023136"/>
    </source>
</evidence>
<feature type="transmembrane region" description="Helical" evidence="9">
    <location>
        <begin position="24"/>
        <end position="53"/>
    </location>
</feature>
<feature type="transmembrane region" description="Helical" evidence="9">
    <location>
        <begin position="217"/>
        <end position="238"/>
    </location>
</feature>
<evidence type="ECO:0000256" key="6">
    <source>
        <dbReference type="ARBA" id="ARBA00022989"/>
    </source>
</evidence>
<dbReference type="PIRSF" id="PIRSF006351">
    <property type="entry name" value="PTS_EIIC-Cellobiose"/>
    <property type="match status" value="1"/>
</dbReference>
<dbReference type="Pfam" id="PF02378">
    <property type="entry name" value="PTS_EIIC"/>
    <property type="match status" value="1"/>
</dbReference>
<feature type="transmembrane region" description="Helical" evidence="9">
    <location>
        <begin position="274"/>
        <end position="298"/>
    </location>
</feature>
<keyword evidence="5 9" id="KW-0812">Transmembrane</keyword>
<feature type="transmembrane region" description="Helical" evidence="9">
    <location>
        <begin position="98"/>
        <end position="115"/>
    </location>
</feature>